<feature type="compositionally biased region" description="Acidic residues" evidence="1">
    <location>
        <begin position="159"/>
        <end position="174"/>
    </location>
</feature>
<name>A0ABD1ZI66_9MARC</name>
<evidence type="ECO:0000313" key="4">
    <source>
        <dbReference type="Proteomes" id="UP001605036"/>
    </source>
</evidence>
<reference evidence="3 4" key="1">
    <citation type="submission" date="2024-09" db="EMBL/GenBank/DDBJ databases">
        <title>Chromosome-scale assembly of Riccia fluitans.</title>
        <authorList>
            <person name="Paukszto L."/>
            <person name="Sawicki J."/>
            <person name="Karawczyk K."/>
            <person name="Piernik-Szablinska J."/>
            <person name="Szczecinska M."/>
            <person name="Mazdziarz M."/>
        </authorList>
    </citation>
    <scope>NUCLEOTIDE SEQUENCE [LARGE SCALE GENOMIC DNA]</scope>
    <source>
        <strain evidence="3">Rf_01</strain>
        <tissue evidence="3">Aerial parts of the thallus</tissue>
    </source>
</reference>
<gene>
    <name evidence="3" type="ORF">R1flu_017872</name>
</gene>
<feature type="transmembrane region" description="Helical" evidence="2">
    <location>
        <begin position="87"/>
        <end position="109"/>
    </location>
</feature>
<accession>A0ABD1ZI66</accession>
<evidence type="ECO:0000256" key="1">
    <source>
        <dbReference type="SAM" id="MobiDB-lite"/>
    </source>
</evidence>
<sequence length="174" mass="19311">MMDDSSLSQRRKHTWIPSPLGMRSTVDMNLSLLTTEGQKSYFSPGRCIWKLARRKAFELQSLGRRILSGEGPVSDQRQQQPQGNNGIAIKIGVMIGVVFFLLIVFLIMCERRKKIKAYFTHGKAKVGPVPEGLNFEDLPVSRPVPSSSAAEVRVQAPVAEDDSESDADADDQHV</sequence>
<proteinExistence type="predicted"/>
<comment type="caution">
    <text evidence="3">The sequence shown here is derived from an EMBL/GenBank/DDBJ whole genome shotgun (WGS) entry which is preliminary data.</text>
</comment>
<feature type="region of interest" description="Disordered" evidence="1">
    <location>
        <begin position="134"/>
        <end position="174"/>
    </location>
</feature>
<keyword evidence="4" id="KW-1185">Reference proteome</keyword>
<dbReference type="EMBL" id="JBHFFA010000001">
    <property type="protein sequence ID" value="KAL2649744.1"/>
    <property type="molecule type" value="Genomic_DNA"/>
</dbReference>
<evidence type="ECO:0000313" key="3">
    <source>
        <dbReference type="EMBL" id="KAL2649744.1"/>
    </source>
</evidence>
<evidence type="ECO:0000256" key="2">
    <source>
        <dbReference type="SAM" id="Phobius"/>
    </source>
</evidence>
<keyword evidence="2" id="KW-0472">Membrane</keyword>
<keyword evidence="2" id="KW-1133">Transmembrane helix</keyword>
<dbReference type="Proteomes" id="UP001605036">
    <property type="component" value="Unassembled WGS sequence"/>
</dbReference>
<organism evidence="3 4">
    <name type="scientific">Riccia fluitans</name>
    <dbReference type="NCBI Taxonomy" id="41844"/>
    <lineage>
        <taxon>Eukaryota</taxon>
        <taxon>Viridiplantae</taxon>
        <taxon>Streptophyta</taxon>
        <taxon>Embryophyta</taxon>
        <taxon>Marchantiophyta</taxon>
        <taxon>Marchantiopsida</taxon>
        <taxon>Marchantiidae</taxon>
        <taxon>Marchantiales</taxon>
        <taxon>Ricciaceae</taxon>
        <taxon>Riccia</taxon>
    </lineage>
</organism>
<dbReference type="AlphaFoldDB" id="A0ABD1ZI66"/>
<protein>
    <submittedName>
        <fullName evidence="3">Uncharacterized protein</fullName>
    </submittedName>
</protein>
<keyword evidence="2" id="KW-0812">Transmembrane</keyword>